<dbReference type="Gene3D" id="1.10.10.10">
    <property type="entry name" value="Winged helix-like DNA-binding domain superfamily/Winged helix DNA-binding domain"/>
    <property type="match status" value="1"/>
</dbReference>
<proteinExistence type="predicted"/>
<dbReference type="HOGENOM" id="CLU_098527_0_0_2"/>
<keyword evidence="2" id="KW-1133">Transmembrane helix</keyword>
<dbReference type="SUPFAM" id="SSF46785">
    <property type="entry name" value="Winged helix' DNA-binding domain"/>
    <property type="match status" value="1"/>
</dbReference>
<dbReference type="Pfam" id="PF09339">
    <property type="entry name" value="HTH_IclR"/>
    <property type="match status" value="1"/>
</dbReference>
<dbReference type="InterPro" id="IPR036390">
    <property type="entry name" value="WH_DNA-bd_sf"/>
</dbReference>
<dbReference type="InterPro" id="IPR011991">
    <property type="entry name" value="ArsR-like_HTH"/>
</dbReference>
<feature type="transmembrane region" description="Helical" evidence="2">
    <location>
        <begin position="192"/>
        <end position="212"/>
    </location>
</feature>
<protein>
    <submittedName>
        <fullName evidence="4">IclR helix-turn-helix domain protein</fullName>
    </submittedName>
</protein>
<keyword evidence="2" id="KW-0472">Membrane</keyword>
<feature type="compositionally biased region" description="Pro residues" evidence="1">
    <location>
        <begin position="155"/>
        <end position="169"/>
    </location>
</feature>
<dbReference type="GO" id="GO:0003677">
    <property type="term" value="F:DNA binding"/>
    <property type="evidence" value="ECO:0007669"/>
    <property type="project" value="InterPro"/>
</dbReference>
<evidence type="ECO:0000259" key="3">
    <source>
        <dbReference type="Pfam" id="PF09339"/>
    </source>
</evidence>
<evidence type="ECO:0000256" key="1">
    <source>
        <dbReference type="SAM" id="MobiDB-lite"/>
    </source>
</evidence>
<dbReference type="Proteomes" id="UP000009062">
    <property type="component" value="Chromosome"/>
</dbReference>
<dbReference type="eggNOG" id="arCOG00374">
    <property type="taxonomic scope" value="Archaea"/>
</dbReference>
<organism evidence="4 5">
    <name type="scientific">Pyrobaculum oguniense (strain DSM 13380 / JCM 10595 / TE7)</name>
    <dbReference type="NCBI Taxonomy" id="698757"/>
    <lineage>
        <taxon>Archaea</taxon>
        <taxon>Thermoproteota</taxon>
        <taxon>Thermoprotei</taxon>
        <taxon>Thermoproteales</taxon>
        <taxon>Thermoproteaceae</taxon>
        <taxon>Pyrobaculum</taxon>
    </lineage>
</organism>
<reference evidence="4 5" key="1">
    <citation type="journal article" date="2012" name="Stand. Genomic Sci.">
        <title>Complete genome sequence of Pyrobaculum oguniense.</title>
        <authorList>
            <person name="Bernick D.L."/>
            <person name="Karplus K."/>
            <person name="Lui L.M."/>
            <person name="Coker J.K."/>
            <person name="Murphy J.N."/>
            <person name="Chan P.P."/>
            <person name="Cozen A.E."/>
            <person name="Lowe T.M."/>
        </authorList>
    </citation>
    <scope>NUCLEOTIDE SEQUENCE [LARGE SCALE GENOMIC DNA]</scope>
    <source>
        <strain evidence="4 5">TE7</strain>
    </source>
</reference>
<dbReference type="EMBL" id="CP003316">
    <property type="protein sequence ID" value="AFA39260.1"/>
    <property type="molecule type" value="Genomic_DNA"/>
</dbReference>
<evidence type="ECO:0000256" key="2">
    <source>
        <dbReference type="SAM" id="Phobius"/>
    </source>
</evidence>
<gene>
    <name evidence="4" type="ordered locus">Pogu_1233</name>
</gene>
<feature type="compositionally biased region" description="Low complexity" evidence="1">
    <location>
        <begin position="170"/>
        <end position="185"/>
    </location>
</feature>
<dbReference type="AlphaFoldDB" id="H6Q8V5"/>
<dbReference type="CDD" id="cd00090">
    <property type="entry name" value="HTH_ARSR"/>
    <property type="match status" value="1"/>
</dbReference>
<keyword evidence="2" id="KW-0812">Transmembrane</keyword>
<feature type="domain" description="HTH iclR-type" evidence="3">
    <location>
        <begin position="230"/>
        <end position="272"/>
    </location>
</feature>
<feature type="region of interest" description="Disordered" evidence="1">
    <location>
        <begin position="144"/>
        <end position="185"/>
    </location>
</feature>
<sequence>MLVSVLMLVFLNLTAPPLLLLLLPAALVGNYTLPAPPLSDVAAFTTAGEPLPTWVLNNTLYVLQNGAPAVAVYVPRYENSSGVYTVTVKADKVVVQAPPGVMIEDFAPLPANVVVNKTGLYLYFTGEVRVKYYFFSIAIKPPPTPTATQTTTPTTAPPSPTYTRPPTPTPTGTSPPGTTTTTTPAPAAGVDMWPVVGLAVAAAVAAGVYFLFKRRPSGRDCGELTDVDRAVLQALANMGGSAERTQLQNALGVPKTTLHRHLHKLAKYGYVRLVQEGGRQRVELLRKC</sequence>
<evidence type="ECO:0000313" key="5">
    <source>
        <dbReference type="Proteomes" id="UP000009062"/>
    </source>
</evidence>
<dbReference type="KEGG" id="pog:Pogu_1233"/>
<name>H6Q8V5_PYROT</name>
<evidence type="ECO:0000313" key="4">
    <source>
        <dbReference type="EMBL" id="AFA39260.1"/>
    </source>
</evidence>
<accession>H6Q8V5</accession>
<keyword evidence="5" id="KW-1185">Reference proteome</keyword>
<dbReference type="GO" id="GO:0006355">
    <property type="term" value="P:regulation of DNA-templated transcription"/>
    <property type="evidence" value="ECO:0007669"/>
    <property type="project" value="InterPro"/>
</dbReference>
<dbReference type="InterPro" id="IPR005471">
    <property type="entry name" value="Tscrpt_reg_IclR_N"/>
</dbReference>
<dbReference type="InterPro" id="IPR036388">
    <property type="entry name" value="WH-like_DNA-bd_sf"/>
</dbReference>